<reference evidence="3" key="1">
    <citation type="submission" date="2016-05" db="EMBL/GenBank/DDBJ databases">
        <authorList>
            <person name="Lavstsen T."/>
            <person name="Jespersen J.S."/>
        </authorList>
    </citation>
    <scope>NUCLEOTIDE SEQUENCE</scope>
    <source>
        <tissue evidence="3">Brain</tissue>
    </source>
</reference>
<dbReference type="EMBL" id="HAEJ01013409">
    <property type="protein sequence ID" value="SBS53866.1"/>
    <property type="molecule type" value="Transcribed_RNA"/>
</dbReference>
<reference evidence="3" key="2">
    <citation type="submission" date="2016-06" db="EMBL/GenBank/DDBJ databases">
        <title>The genome of a short-lived fish provides insights into sex chromosome evolution and the genetic control of aging.</title>
        <authorList>
            <person name="Reichwald K."/>
            <person name="Felder M."/>
            <person name="Petzold A."/>
            <person name="Koch P."/>
            <person name="Groth M."/>
            <person name="Platzer M."/>
        </authorList>
    </citation>
    <scope>NUCLEOTIDE SEQUENCE</scope>
    <source>
        <tissue evidence="3">Brain</tissue>
    </source>
</reference>
<dbReference type="KEGG" id="nfu:107386889"/>
<gene>
    <name evidence="3" type="primary">Nfu_g_1_022257</name>
    <name evidence="2" type="ORF">G4P62_011327</name>
</gene>
<dbReference type="AlphaFoldDB" id="A0A1A7ZWD5"/>
<dbReference type="Proteomes" id="UP000822369">
    <property type="component" value="Chromosome 15"/>
</dbReference>
<feature type="compositionally biased region" description="Polar residues" evidence="1">
    <location>
        <begin position="117"/>
        <end position="131"/>
    </location>
</feature>
<feature type="region of interest" description="Disordered" evidence="1">
    <location>
        <begin position="187"/>
        <end position="208"/>
    </location>
</feature>
<evidence type="ECO:0000256" key="1">
    <source>
        <dbReference type="SAM" id="MobiDB-lite"/>
    </source>
</evidence>
<proteinExistence type="predicted"/>
<reference evidence="2" key="3">
    <citation type="submission" date="2020-03" db="EMBL/GenBank/DDBJ databases">
        <title>Intra-Species Differences in Population Size shape Life History and Genome Evolution.</title>
        <authorList>
            <person name="Willemsen D."/>
            <person name="Cui R."/>
            <person name="Valenzano D.R."/>
        </authorList>
    </citation>
    <scope>NUCLEOTIDE SEQUENCE</scope>
    <source>
        <strain evidence="2">GRZ</strain>
        <tissue evidence="2">Whole</tissue>
    </source>
</reference>
<feature type="compositionally biased region" description="Basic and acidic residues" evidence="1">
    <location>
        <begin position="132"/>
        <end position="141"/>
    </location>
</feature>
<feature type="region of interest" description="Disordered" evidence="1">
    <location>
        <begin position="102"/>
        <end position="164"/>
    </location>
</feature>
<sequence length="252" mass="28327">MGNILQCCRALSHCFKHPDASAGGGSEQSRLLSSEESECDSWSLTFNPEDDLFTISIGVTLPTLQPDHFLFPDIILSSSPGEEVTLVEPMVCLLVSEEEEALGDDDIEGEDVRSNREIQTQTDARRQTLQSNKKEKDETEGGQRVLEANEDPQTSQDGESELKTEKKIKKSVKLDIFSEENTLSKIKTTSTQLQHNREHQEDSGVFEMEQHPESILKEQNKTSMDENITLETQKTVKHKKSNPGFQIYPVES</sequence>
<protein>
    <submittedName>
        <fullName evidence="2">LOC107386889-like protein</fullName>
    </submittedName>
</protein>
<dbReference type="OrthoDB" id="8447715at2759"/>
<name>A0A1A7ZWD5_NOTFU</name>
<dbReference type="EMBL" id="JAAVVJ010000015">
    <property type="protein sequence ID" value="KAF7206407.1"/>
    <property type="molecule type" value="Genomic_DNA"/>
</dbReference>
<evidence type="ECO:0000313" key="2">
    <source>
        <dbReference type="EMBL" id="KAF7206407.1"/>
    </source>
</evidence>
<feature type="compositionally biased region" description="Basic and acidic residues" evidence="1">
    <location>
        <begin position="195"/>
        <end position="208"/>
    </location>
</feature>
<accession>A0A1A7ZWD5</accession>
<evidence type="ECO:0000313" key="3">
    <source>
        <dbReference type="EMBL" id="SBP47197.1"/>
    </source>
</evidence>
<organism evidence="3">
    <name type="scientific">Nothobranchius furzeri</name>
    <name type="common">Turquoise killifish</name>
    <dbReference type="NCBI Taxonomy" id="105023"/>
    <lineage>
        <taxon>Eukaryota</taxon>
        <taxon>Metazoa</taxon>
        <taxon>Chordata</taxon>
        <taxon>Craniata</taxon>
        <taxon>Vertebrata</taxon>
        <taxon>Euteleostomi</taxon>
        <taxon>Actinopterygii</taxon>
        <taxon>Neopterygii</taxon>
        <taxon>Teleostei</taxon>
        <taxon>Neoteleostei</taxon>
        <taxon>Acanthomorphata</taxon>
        <taxon>Ovalentaria</taxon>
        <taxon>Atherinomorphae</taxon>
        <taxon>Cyprinodontiformes</taxon>
        <taxon>Nothobranchiidae</taxon>
        <taxon>Nothobranchius</taxon>
    </lineage>
</organism>
<dbReference type="EMBL" id="HADY01008712">
    <property type="protein sequence ID" value="SBP47197.1"/>
    <property type="molecule type" value="Transcribed_RNA"/>
</dbReference>